<protein>
    <recommendedName>
        <fullName evidence="3">Lipoprotein</fullName>
    </recommendedName>
</protein>
<accession>A0A0C2A5V7</accession>
<name>A0A0C2A5V7_9BACT</name>
<evidence type="ECO:0000313" key="2">
    <source>
        <dbReference type="Proteomes" id="UP000031599"/>
    </source>
</evidence>
<sequence length="300" mass="31811">MLGSKAAFSSALLIAAGLASTTACGTKRPDRVVVTGERANPQTKPAAKPERAKVALSITLTRKPGDLDAPFELSATAPPLADPLSGLEKSWSCRSTESVPPPCGWAKLCGELGRRWADQLLATDIGNELARHGYQEDCGDDGDLPEQSSSGDFVDHAAVIRHQTDALAEDGVAELVVQTQAGWQPVARIREVAVEGMSVARVHQPWKSWQLETDGHPGDELVLLVTGTQTGADDPVLFARAVVCHVSPKPECRRIELSRAKTLELLVDGTFSVDGDAPVAFDALQGADQMLITTLPDGGH</sequence>
<organism evidence="1 2">
    <name type="scientific">Enhygromyxa salina</name>
    <dbReference type="NCBI Taxonomy" id="215803"/>
    <lineage>
        <taxon>Bacteria</taxon>
        <taxon>Pseudomonadati</taxon>
        <taxon>Myxococcota</taxon>
        <taxon>Polyangia</taxon>
        <taxon>Nannocystales</taxon>
        <taxon>Nannocystaceae</taxon>
        <taxon>Enhygromyxa</taxon>
    </lineage>
</organism>
<dbReference type="AlphaFoldDB" id="A0A0C2A5V7"/>
<evidence type="ECO:0008006" key="3">
    <source>
        <dbReference type="Google" id="ProtNLM"/>
    </source>
</evidence>
<comment type="caution">
    <text evidence="1">The sequence shown here is derived from an EMBL/GenBank/DDBJ whole genome shotgun (WGS) entry which is preliminary data.</text>
</comment>
<gene>
    <name evidence="1" type="ORF">DB30_07778</name>
</gene>
<dbReference type="EMBL" id="JMCC02000009">
    <property type="protein sequence ID" value="KIG18763.1"/>
    <property type="molecule type" value="Genomic_DNA"/>
</dbReference>
<evidence type="ECO:0000313" key="1">
    <source>
        <dbReference type="EMBL" id="KIG18763.1"/>
    </source>
</evidence>
<reference evidence="1 2" key="1">
    <citation type="submission" date="2014-12" db="EMBL/GenBank/DDBJ databases">
        <title>Genome assembly of Enhygromyxa salina DSM 15201.</title>
        <authorList>
            <person name="Sharma G."/>
            <person name="Subramanian S."/>
        </authorList>
    </citation>
    <scope>NUCLEOTIDE SEQUENCE [LARGE SCALE GENOMIC DNA]</scope>
    <source>
        <strain evidence="1 2">DSM 15201</strain>
    </source>
</reference>
<dbReference type="PROSITE" id="PS51257">
    <property type="entry name" value="PROKAR_LIPOPROTEIN"/>
    <property type="match status" value="1"/>
</dbReference>
<dbReference type="Proteomes" id="UP000031599">
    <property type="component" value="Unassembled WGS sequence"/>
</dbReference>
<proteinExistence type="predicted"/>
<dbReference type="RefSeq" id="WP_052546795.1">
    <property type="nucleotide sequence ID" value="NZ_JMCC02000009.1"/>
</dbReference>